<dbReference type="InterPro" id="IPR018774">
    <property type="entry name" value="Phage_Mu_GpT"/>
</dbReference>
<sequence length="300" mass="33203">MIITPASLTALMTGFNKAFEEGKTQATSQYIKIATVIPSTSKSNTYGWLGKWPSFREWIGDRVINDMTASAYTVVNKPFESSVGVDRDDIEDDNIGIYSPMMKEMGRSSEVFPDELLFPMLDAGTSSLCYDGQYFFDTDHPVYAKHDGTGDVTSVSNYDNNGGAPQTKWYLLDTTRALKPLIYQNRKAMQFTAMTKLDDEAVFTSKQFRYGVDCRANGGYGFWQMAYCSTKPLTAANIWAAIEAMRGFKADGGKPLGIKPNMLVVRGTQQQAALEAMKQTINGDTNTLSGQLEVLVADYL</sequence>
<dbReference type="HOGENOM" id="CLU_070805_0_0_6"/>
<protein>
    <submittedName>
        <fullName evidence="3">Putative major head subunit</fullName>
    </submittedName>
</protein>
<name>E6XHP4_SHEP2</name>
<evidence type="ECO:0000313" key="4">
    <source>
        <dbReference type="Proteomes" id="UP000008209"/>
    </source>
</evidence>
<dbReference type="KEGG" id="shp:Sput200_3700"/>
<dbReference type="Pfam" id="PF10124">
    <property type="entry name" value="Mu-like_gpT"/>
    <property type="match status" value="1"/>
</dbReference>
<dbReference type="EMBL" id="CP002457">
    <property type="protein sequence ID" value="ADV56319.1"/>
    <property type="molecule type" value="Genomic_DNA"/>
</dbReference>
<feature type="domain" description="Bacteriophage Mu GpT" evidence="1">
    <location>
        <begin position="8"/>
        <end position="300"/>
    </location>
</feature>
<evidence type="ECO:0000259" key="1">
    <source>
        <dbReference type="Pfam" id="PF10124"/>
    </source>
</evidence>
<gene>
    <name evidence="2" type="ordered locus">Sput200_3700</name>
    <name evidence="3" type="ordered locus">Sput200_3960</name>
</gene>
<dbReference type="KEGG" id="shp:Sput200_3960"/>
<reference evidence="3 4" key="1">
    <citation type="submission" date="2011-01" db="EMBL/GenBank/DDBJ databases">
        <title>Complete sequence of Shewanella putrefaciens 200.</title>
        <authorList>
            <consortium name="US DOE Joint Genome Institute"/>
            <person name="Lucas S."/>
            <person name="Copeland A."/>
            <person name="Lapidus A."/>
            <person name="Cheng J.-F."/>
            <person name="Bruce D."/>
            <person name="Goodwin L."/>
            <person name="Pitluck S."/>
            <person name="Munk A.C."/>
            <person name="Detter J.C."/>
            <person name="Han C."/>
            <person name="Tapia R."/>
            <person name="Land M."/>
            <person name="Hauser L."/>
            <person name="Chang Y.-J."/>
            <person name="Jeffries C."/>
            <person name="Kyrpides N."/>
            <person name="Ivanova N."/>
            <person name="Mikhailova N."/>
            <person name="Kolker E."/>
            <person name="Lawrence C."/>
            <person name="McCue L.A."/>
            <person name="DiChristina T."/>
            <person name="Nealson K."/>
            <person name="Fredrickson J.K."/>
            <person name="Woyke T."/>
        </authorList>
    </citation>
    <scope>NUCLEOTIDE SEQUENCE [LARGE SCALE GENOMIC DNA]</scope>
    <source>
        <strain evidence="3 4">200</strain>
    </source>
</reference>
<organism evidence="3 4">
    <name type="scientific">Shewanella putrefaciens (strain 200)</name>
    <dbReference type="NCBI Taxonomy" id="399804"/>
    <lineage>
        <taxon>Bacteria</taxon>
        <taxon>Pseudomonadati</taxon>
        <taxon>Pseudomonadota</taxon>
        <taxon>Gammaproteobacteria</taxon>
        <taxon>Alteromonadales</taxon>
        <taxon>Shewanellaceae</taxon>
        <taxon>Shewanella</taxon>
    </lineage>
</organism>
<dbReference type="OrthoDB" id="9804833at2"/>
<dbReference type="PATRIC" id="fig|399804.5.peg.3830"/>
<accession>E6XHP4</accession>
<dbReference type="EMBL" id="CP002457">
    <property type="protein sequence ID" value="ADV56079.1"/>
    <property type="molecule type" value="Genomic_DNA"/>
</dbReference>
<proteinExistence type="predicted"/>
<evidence type="ECO:0000313" key="3">
    <source>
        <dbReference type="EMBL" id="ADV56319.1"/>
    </source>
</evidence>
<dbReference type="AlphaFoldDB" id="E6XHP4"/>
<evidence type="ECO:0000313" key="2">
    <source>
        <dbReference type="EMBL" id="ADV56079.1"/>
    </source>
</evidence>
<dbReference type="Proteomes" id="UP000008209">
    <property type="component" value="Chromosome"/>
</dbReference>